<accession>A0A975Y4M4</accession>
<dbReference type="Proteomes" id="UP000683511">
    <property type="component" value="Chromosome"/>
</dbReference>
<evidence type="ECO:0000313" key="2">
    <source>
        <dbReference type="Proteomes" id="UP000683511"/>
    </source>
</evidence>
<dbReference type="AlphaFoldDB" id="A0A975Y4M4"/>
<organism evidence="1 2">
    <name type="scientific">Richelia sinica FACHB-800</name>
    <dbReference type="NCBI Taxonomy" id="1357546"/>
    <lineage>
        <taxon>Bacteria</taxon>
        <taxon>Bacillati</taxon>
        <taxon>Cyanobacteriota</taxon>
        <taxon>Cyanophyceae</taxon>
        <taxon>Nostocales</taxon>
        <taxon>Nostocaceae</taxon>
        <taxon>Richelia</taxon>
    </lineage>
</organism>
<reference evidence="1" key="1">
    <citation type="submission" date="2017-04" db="EMBL/GenBank/DDBJ databases">
        <title>Genome deletions in a multicellular cyanobacterial endosymbiont for morphological adaptation in marine diatoms.</title>
        <authorList>
            <person name="Wang Y."/>
            <person name="Gao H."/>
            <person name="Li R."/>
            <person name="Xu X."/>
        </authorList>
    </citation>
    <scope>NUCLEOTIDE SEQUENCE</scope>
    <source>
        <strain evidence="1">FACHB 800</strain>
    </source>
</reference>
<name>A0A975Y4M4_9NOST</name>
<sequence>MAIFIIYENRLINLDLYFQKSGAIFGYHRQSVQG</sequence>
<keyword evidence="2" id="KW-1185">Reference proteome</keyword>
<protein>
    <submittedName>
        <fullName evidence="1">Uncharacterized protein</fullName>
    </submittedName>
</protein>
<evidence type="ECO:0000313" key="1">
    <source>
        <dbReference type="EMBL" id="QXE23322.1"/>
    </source>
</evidence>
<dbReference type="KEGG" id="rsin:B6N60_02012"/>
<gene>
    <name evidence="1" type="ORF">B6N60_02012</name>
</gene>
<dbReference type="EMBL" id="CP021056">
    <property type="protein sequence ID" value="QXE23322.1"/>
    <property type="molecule type" value="Genomic_DNA"/>
</dbReference>
<proteinExistence type="predicted"/>